<dbReference type="Proteomes" id="UP000664209">
    <property type="component" value="Unassembled WGS sequence"/>
</dbReference>
<comment type="caution">
    <text evidence="1">The sequence shown here is derived from an EMBL/GenBank/DDBJ whole genome shotgun (WGS) entry which is preliminary data.</text>
</comment>
<name>A0A939RVY9_9CELL</name>
<gene>
    <name evidence="1" type="ORF">J4G33_13840</name>
</gene>
<accession>A0A939RVY9</accession>
<dbReference type="RefSeq" id="WP_208056577.1">
    <property type="nucleotide sequence ID" value="NZ_JAGEMK010000008.1"/>
</dbReference>
<proteinExistence type="predicted"/>
<reference evidence="1" key="1">
    <citation type="submission" date="2021-03" db="EMBL/GenBank/DDBJ databases">
        <title>Actinotalea soli sp. nov., isolated from soil.</title>
        <authorList>
            <person name="Ping W."/>
            <person name="Zhang J."/>
        </authorList>
    </citation>
    <scope>NUCLEOTIDE SEQUENCE</scope>
    <source>
        <strain evidence="1">BY-33</strain>
    </source>
</reference>
<dbReference type="EMBL" id="JAGEMK010000008">
    <property type="protein sequence ID" value="MBO1752890.1"/>
    <property type="molecule type" value="Genomic_DNA"/>
</dbReference>
<organism evidence="1 2">
    <name type="scientific">Actinotalea soli</name>
    <dbReference type="NCBI Taxonomy" id="2819234"/>
    <lineage>
        <taxon>Bacteria</taxon>
        <taxon>Bacillati</taxon>
        <taxon>Actinomycetota</taxon>
        <taxon>Actinomycetes</taxon>
        <taxon>Micrococcales</taxon>
        <taxon>Cellulomonadaceae</taxon>
        <taxon>Actinotalea</taxon>
    </lineage>
</organism>
<protein>
    <recommendedName>
        <fullName evidence="3">DUF559 domain-containing protein</fullName>
    </recommendedName>
</protein>
<evidence type="ECO:0000313" key="1">
    <source>
        <dbReference type="EMBL" id="MBO1752890.1"/>
    </source>
</evidence>
<sequence length="285" mass="31245">MVAGLVRDGTWVRVRPGAFVDATTLEVADHRRALALARIAALGTQLTADTVLSHTSAALLWGLPTLRTPTVTHVVQHFRARSGASPDVVRHRRDLSPDDVVVLHGVRVTSLERTVVDCAMAESVRGGVVVADAALRRGADRQRCARLLASMPGRRGVVRARLTLDLADDGAESAGESLARLELVEIGLPRPQTQVPVQTHLGTFWADLGWPAERVLAEYDGRGKYADQPADVVIEEKRREDALLDQGWRLLRLTKEDLARPHVLAARVRRTFPSLRLTPRPALTH</sequence>
<evidence type="ECO:0008006" key="3">
    <source>
        <dbReference type="Google" id="ProtNLM"/>
    </source>
</evidence>
<evidence type="ECO:0000313" key="2">
    <source>
        <dbReference type="Proteomes" id="UP000664209"/>
    </source>
</evidence>
<dbReference type="AlphaFoldDB" id="A0A939RVY9"/>
<keyword evidence="2" id="KW-1185">Reference proteome</keyword>